<accession>A0A090L0P2</accession>
<dbReference type="GeneID" id="36375591"/>
<dbReference type="CTD" id="36375591"/>
<name>A0A090L0P2_STRRB</name>
<gene>
    <name evidence="1 3 4" type="ORF">SRAE_1000148900</name>
</gene>
<evidence type="ECO:0000313" key="1">
    <source>
        <dbReference type="EMBL" id="CEF63226.1"/>
    </source>
</evidence>
<evidence type="ECO:0000313" key="2">
    <source>
        <dbReference type="Proteomes" id="UP000035682"/>
    </source>
</evidence>
<dbReference type="AlphaFoldDB" id="A0A090L0P2"/>
<reference evidence="1 2" key="1">
    <citation type="submission" date="2014-09" db="EMBL/GenBank/DDBJ databases">
        <authorList>
            <person name="Martin A.A."/>
        </authorList>
    </citation>
    <scope>NUCLEOTIDE SEQUENCE</scope>
    <source>
        <strain evidence="2">ED321</strain>
        <strain evidence="1">ED321 Heterogonic</strain>
    </source>
</reference>
<dbReference type="WormBase" id="SRAE_1000148900">
    <property type="protein sequence ID" value="SRP00630"/>
    <property type="gene ID" value="WBGene00258096"/>
</dbReference>
<sequence>MELILLIICFLVTIIVLSLFLGFIVFSKSRAFRNEYRPHERACQKMSSLKNTKVPSSDDVEVARDNSSCQNPPLECIKVESLEHIEKVKSSNEPVDISLLESLDILHLGNLDTLKMHRSYSDQCFHISSYLMNFEFQDDIQHHLSSTRKNPLSQPSTRGKPKLRRFNTFGNSSIDFQSSFIKEFEADIQTRLCSTRRSSASSIPQYD</sequence>
<protein>
    <submittedName>
        <fullName evidence="1 3">Uncharacterized protein</fullName>
    </submittedName>
</protein>
<evidence type="ECO:0000313" key="3">
    <source>
        <dbReference type="WBParaSite" id="SRAE_1000148900.1"/>
    </source>
</evidence>
<reference evidence="3" key="2">
    <citation type="submission" date="2020-12" db="UniProtKB">
        <authorList>
            <consortium name="WormBaseParasite"/>
        </authorList>
    </citation>
    <scope>IDENTIFICATION</scope>
</reference>
<dbReference type="WBParaSite" id="SRAE_1000148900.1">
    <property type="protein sequence ID" value="SRAE_1000148900.1"/>
    <property type="gene ID" value="WBGene00258096"/>
</dbReference>
<keyword evidence="2" id="KW-1185">Reference proteome</keyword>
<dbReference type="RefSeq" id="XP_024502428.1">
    <property type="nucleotide sequence ID" value="XM_024648450.1"/>
</dbReference>
<evidence type="ECO:0000313" key="4">
    <source>
        <dbReference type="WormBase" id="SRAE_1000148900"/>
    </source>
</evidence>
<dbReference type="EMBL" id="LN609528">
    <property type="protein sequence ID" value="CEF63226.1"/>
    <property type="molecule type" value="Genomic_DNA"/>
</dbReference>
<dbReference type="Proteomes" id="UP000035682">
    <property type="component" value="Unplaced"/>
</dbReference>
<organism evidence="1">
    <name type="scientific">Strongyloides ratti</name>
    <name type="common">Parasitic roundworm</name>
    <dbReference type="NCBI Taxonomy" id="34506"/>
    <lineage>
        <taxon>Eukaryota</taxon>
        <taxon>Metazoa</taxon>
        <taxon>Ecdysozoa</taxon>
        <taxon>Nematoda</taxon>
        <taxon>Chromadorea</taxon>
        <taxon>Rhabditida</taxon>
        <taxon>Tylenchina</taxon>
        <taxon>Panagrolaimomorpha</taxon>
        <taxon>Strongyloidoidea</taxon>
        <taxon>Strongyloididae</taxon>
        <taxon>Strongyloides</taxon>
    </lineage>
</organism>
<proteinExistence type="predicted"/>